<evidence type="ECO:0000313" key="1">
    <source>
        <dbReference type="EMBL" id="KAF0754458.1"/>
    </source>
</evidence>
<evidence type="ECO:0000313" key="2">
    <source>
        <dbReference type="Proteomes" id="UP000478052"/>
    </source>
</evidence>
<dbReference type="EMBL" id="VUJU01004406">
    <property type="protein sequence ID" value="KAF0754458.1"/>
    <property type="molecule type" value="Genomic_DNA"/>
</dbReference>
<feature type="non-terminal residue" evidence="1">
    <location>
        <position position="1"/>
    </location>
</feature>
<dbReference type="Proteomes" id="UP000478052">
    <property type="component" value="Unassembled WGS sequence"/>
</dbReference>
<keyword evidence="2" id="KW-1185">Reference proteome</keyword>
<proteinExistence type="predicted"/>
<dbReference type="AlphaFoldDB" id="A0A6G0YF19"/>
<reference evidence="1 2" key="1">
    <citation type="submission" date="2019-08" db="EMBL/GenBank/DDBJ databases">
        <title>Whole genome of Aphis craccivora.</title>
        <authorList>
            <person name="Voronova N.V."/>
            <person name="Shulinski R.S."/>
            <person name="Bandarenka Y.V."/>
            <person name="Zhorov D.G."/>
            <person name="Warner D."/>
        </authorList>
    </citation>
    <scope>NUCLEOTIDE SEQUENCE [LARGE SCALE GENOMIC DNA]</scope>
    <source>
        <strain evidence="1">180601</strain>
        <tissue evidence="1">Whole Body</tissue>
    </source>
</reference>
<feature type="non-terminal residue" evidence="1">
    <location>
        <position position="59"/>
    </location>
</feature>
<accession>A0A6G0YF19</accession>
<sequence length="59" mass="6926">FRTPLFFANDHYPFQVPTHNTSYGRNHLLHSCIECFYKYVNYELLNNGSTNVSLLLVLC</sequence>
<organism evidence="1 2">
    <name type="scientific">Aphis craccivora</name>
    <name type="common">Cowpea aphid</name>
    <dbReference type="NCBI Taxonomy" id="307492"/>
    <lineage>
        <taxon>Eukaryota</taxon>
        <taxon>Metazoa</taxon>
        <taxon>Ecdysozoa</taxon>
        <taxon>Arthropoda</taxon>
        <taxon>Hexapoda</taxon>
        <taxon>Insecta</taxon>
        <taxon>Pterygota</taxon>
        <taxon>Neoptera</taxon>
        <taxon>Paraneoptera</taxon>
        <taxon>Hemiptera</taxon>
        <taxon>Sternorrhyncha</taxon>
        <taxon>Aphidomorpha</taxon>
        <taxon>Aphidoidea</taxon>
        <taxon>Aphididae</taxon>
        <taxon>Aphidini</taxon>
        <taxon>Aphis</taxon>
        <taxon>Aphis</taxon>
    </lineage>
</organism>
<comment type="caution">
    <text evidence="1">The sequence shown here is derived from an EMBL/GenBank/DDBJ whole genome shotgun (WGS) entry which is preliminary data.</text>
</comment>
<gene>
    <name evidence="1" type="ORF">FWK35_00017235</name>
</gene>
<protein>
    <submittedName>
        <fullName evidence="1">Uncharacterized protein</fullName>
    </submittedName>
</protein>
<name>A0A6G0YF19_APHCR</name>